<proteinExistence type="inferred from homology"/>
<keyword evidence="3 9" id="KW-0547">Nucleotide-binding</keyword>
<dbReference type="Pfam" id="PF00025">
    <property type="entry name" value="Arf"/>
    <property type="match status" value="1"/>
</dbReference>
<dbReference type="PRINTS" id="PR00328">
    <property type="entry name" value="SAR1GTPBP"/>
</dbReference>
<dbReference type="GO" id="GO:0005794">
    <property type="term" value="C:Golgi apparatus"/>
    <property type="evidence" value="ECO:0007669"/>
    <property type="project" value="UniProtKB-SubCell"/>
</dbReference>
<dbReference type="Gene3D" id="3.40.50.300">
    <property type="entry name" value="P-loop containing nucleotide triphosphate hydrolases"/>
    <property type="match status" value="1"/>
</dbReference>
<evidence type="ECO:0000256" key="4">
    <source>
        <dbReference type="ARBA" id="ARBA00022892"/>
    </source>
</evidence>
<dbReference type="Proteomes" id="UP000241769">
    <property type="component" value="Unassembled WGS sequence"/>
</dbReference>
<dbReference type="GO" id="GO:0015031">
    <property type="term" value="P:protein transport"/>
    <property type="evidence" value="ECO:0007669"/>
    <property type="project" value="UniProtKB-KW"/>
</dbReference>
<comment type="function">
    <text evidence="8">GTP-binding protein that may be involved in protein trafficking. May modulate vesicle budding and uncoating within the Golgi apparatus.</text>
</comment>
<gene>
    <name evidence="12" type="ORF">PROFUN_01464</name>
</gene>
<dbReference type="GO" id="GO:0003924">
    <property type="term" value="F:GTPase activity"/>
    <property type="evidence" value="ECO:0007669"/>
    <property type="project" value="InterPro"/>
</dbReference>
<keyword evidence="13" id="KW-1185">Reference proteome</keyword>
<dbReference type="GO" id="GO:0016192">
    <property type="term" value="P:vesicle-mediated transport"/>
    <property type="evidence" value="ECO:0007669"/>
    <property type="project" value="UniProtKB-KW"/>
</dbReference>
<organism evidence="12 13">
    <name type="scientific">Planoprotostelium fungivorum</name>
    <dbReference type="NCBI Taxonomy" id="1890364"/>
    <lineage>
        <taxon>Eukaryota</taxon>
        <taxon>Amoebozoa</taxon>
        <taxon>Evosea</taxon>
        <taxon>Variosea</taxon>
        <taxon>Cavosteliida</taxon>
        <taxon>Cavosteliaceae</taxon>
        <taxon>Planoprotostelium</taxon>
    </lineage>
</organism>
<evidence type="ECO:0000256" key="6">
    <source>
        <dbReference type="ARBA" id="ARBA00023034"/>
    </source>
</evidence>
<keyword evidence="7 9" id="KW-0342">GTP-binding</keyword>
<comment type="subcellular location">
    <subcellularLocation>
        <location evidence="1">Golgi apparatus</location>
    </subcellularLocation>
</comment>
<reference evidence="12 13" key="1">
    <citation type="journal article" date="2018" name="Genome Biol. Evol.">
        <title>Multiple Roots of Fruiting Body Formation in Amoebozoa.</title>
        <authorList>
            <person name="Hillmann F."/>
            <person name="Forbes G."/>
            <person name="Novohradska S."/>
            <person name="Ferling I."/>
            <person name="Riege K."/>
            <person name="Groth M."/>
            <person name="Westermann M."/>
            <person name="Marz M."/>
            <person name="Spaller T."/>
            <person name="Winckler T."/>
            <person name="Schaap P."/>
            <person name="Glockner G."/>
        </authorList>
    </citation>
    <scope>NUCLEOTIDE SEQUENCE [LARGE SCALE GENOMIC DNA]</scope>
    <source>
        <strain evidence="12 13">Jena</strain>
    </source>
</reference>
<evidence type="ECO:0000313" key="13">
    <source>
        <dbReference type="Proteomes" id="UP000241769"/>
    </source>
</evidence>
<evidence type="ECO:0000256" key="9">
    <source>
        <dbReference type="PIRSR" id="PIRSR606689-1"/>
    </source>
</evidence>
<dbReference type="InterPro" id="IPR024156">
    <property type="entry name" value="Small_GTPase_ARF"/>
</dbReference>
<evidence type="ECO:0000256" key="10">
    <source>
        <dbReference type="PIRSR" id="PIRSR606689-2"/>
    </source>
</evidence>
<dbReference type="SUPFAM" id="SSF52540">
    <property type="entry name" value="P-loop containing nucleoside triphosphate hydrolases"/>
    <property type="match status" value="1"/>
</dbReference>
<dbReference type="OrthoDB" id="427186at2759"/>
<accession>A0A2P6NTA5</accession>
<dbReference type="PANTHER" id="PTHR11711">
    <property type="entry name" value="ADP RIBOSYLATION FACTOR-RELATED"/>
    <property type="match status" value="1"/>
</dbReference>
<evidence type="ECO:0000256" key="5">
    <source>
        <dbReference type="ARBA" id="ARBA00022927"/>
    </source>
</evidence>
<dbReference type="CDD" id="cd00878">
    <property type="entry name" value="Arf_Arl"/>
    <property type="match status" value="1"/>
</dbReference>
<feature type="binding site" evidence="9">
    <location>
        <begin position="157"/>
        <end position="160"/>
    </location>
    <ligand>
        <name>GTP</name>
        <dbReference type="ChEBI" id="CHEBI:37565"/>
    </ligand>
</feature>
<feature type="binding site" evidence="10">
    <location>
        <position position="79"/>
    </location>
    <ligand>
        <name>Mg(2+)</name>
        <dbReference type="ChEBI" id="CHEBI:18420"/>
    </ligand>
</feature>
<feature type="binding site" evidence="9">
    <location>
        <begin position="55"/>
        <end position="62"/>
    </location>
    <ligand>
        <name>GTP</name>
        <dbReference type="ChEBI" id="CHEBI:37565"/>
    </ligand>
</feature>
<keyword evidence="10" id="KW-0460">Magnesium</keyword>
<dbReference type="SMART" id="SM00178">
    <property type="entry name" value="SAR"/>
    <property type="match status" value="1"/>
</dbReference>
<dbReference type="InParanoid" id="A0A2P6NTA5"/>
<dbReference type="GO" id="GO:0005525">
    <property type="term" value="F:GTP binding"/>
    <property type="evidence" value="ECO:0007669"/>
    <property type="project" value="UniProtKB-KW"/>
</dbReference>
<keyword evidence="5" id="KW-0653">Protein transport</keyword>
<name>A0A2P6NTA5_9EUKA</name>
<keyword evidence="5" id="KW-0813">Transport</keyword>
<keyword evidence="4" id="KW-0931">ER-Golgi transport</keyword>
<evidence type="ECO:0000256" key="8">
    <source>
        <dbReference type="ARBA" id="ARBA00059050"/>
    </source>
</evidence>
<evidence type="ECO:0000256" key="2">
    <source>
        <dbReference type="ARBA" id="ARBA00010290"/>
    </source>
</evidence>
<dbReference type="FunFam" id="3.40.50.300:FF:000412">
    <property type="entry name" value="ADP-ribosylation factor 1"/>
    <property type="match status" value="1"/>
</dbReference>
<keyword evidence="10" id="KW-0479">Metal-binding</keyword>
<dbReference type="InterPro" id="IPR006689">
    <property type="entry name" value="Small_GTPase_ARF/SAR"/>
</dbReference>
<dbReference type="NCBIfam" id="TIGR00231">
    <property type="entry name" value="small_GTP"/>
    <property type="match status" value="1"/>
</dbReference>
<evidence type="ECO:0000256" key="11">
    <source>
        <dbReference type="SAM" id="MobiDB-lite"/>
    </source>
</evidence>
<dbReference type="InterPro" id="IPR005225">
    <property type="entry name" value="Small_GTP-bd"/>
</dbReference>
<dbReference type="InterPro" id="IPR027417">
    <property type="entry name" value="P-loop_NTPase"/>
</dbReference>
<dbReference type="AlphaFoldDB" id="A0A2P6NTA5"/>
<dbReference type="SMART" id="SM00177">
    <property type="entry name" value="ARF"/>
    <property type="match status" value="1"/>
</dbReference>
<evidence type="ECO:0000256" key="1">
    <source>
        <dbReference type="ARBA" id="ARBA00004555"/>
    </source>
</evidence>
<feature type="binding site" evidence="9">
    <location>
        <position position="101"/>
    </location>
    <ligand>
        <name>GTP</name>
        <dbReference type="ChEBI" id="CHEBI:37565"/>
    </ligand>
</feature>
<dbReference type="GO" id="GO:0046872">
    <property type="term" value="F:metal ion binding"/>
    <property type="evidence" value="ECO:0007669"/>
    <property type="project" value="UniProtKB-KW"/>
</dbReference>
<comment type="similarity">
    <text evidence="2">Belongs to the small GTPase superfamily. Arf family.</text>
</comment>
<keyword evidence="6" id="KW-0333">Golgi apparatus</keyword>
<feature type="region of interest" description="Disordered" evidence="11">
    <location>
        <begin position="1"/>
        <end position="24"/>
    </location>
</feature>
<evidence type="ECO:0000256" key="3">
    <source>
        <dbReference type="ARBA" id="ARBA00022741"/>
    </source>
</evidence>
<comment type="caution">
    <text evidence="12">The sequence shown here is derived from an EMBL/GenBank/DDBJ whole genome shotgun (WGS) entry which is preliminary data.</text>
</comment>
<evidence type="ECO:0000256" key="7">
    <source>
        <dbReference type="ARBA" id="ARBA00023134"/>
    </source>
</evidence>
<sequence>MIDHSPNDDPDNRTHNRQRIQQHEKRSCMAFIQKAIDRLPKWMRPATELRLLMIGLDAAGKTTILYKLKLGENVTTIPTLGFNVETIQYKDVNFTIWDVGGCDKIRPLWRHYFENTSALVFVIDSADRDRMEEIINEAISLSQQADLNDAAFLFFCNKQDISDAASVLELSNRFLPAIKDRTYFFQGCVATQGEGLCDGLDWLITALTGNKSAPKTKATEKRTAKAPVDLAPNRSPIINLAMNSKTSVHPSTFIKADLFVPSSPSDEFPDDEFLRQLESCTLDAWDHKTHLRIPYVYLNLLGRREGVKKVRHSIQNYIMNSGKTNKTWHETMTYFWVQMVDYARGGDKGRRYNSFDEFLGANKYLVDGGLFLHYYTRETMLLNKDARSEFTLPDVMPLPSVKHEATFDPFVLLYAHQNYRPPRYFFDHYLRSVTIGIRLLHQRRMISATGNKPKPIQLV</sequence>
<feature type="compositionally biased region" description="Basic and acidic residues" evidence="11">
    <location>
        <begin position="1"/>
        <end position="14"/>
    </location>
</feature>
<feature type="binding site" evidence="10">
    <location>
        <position position="62"/>
    </location>
    <ligand>
        <name>Mg(2+)</name>
        <dbReference type="ChEBI" id="CHEBI:18420"/>
    </ligand>
</feature>
<dbReference type="PROSITE" id="PS51417">
    <property type="entry name" value="ARF"/>
    <property type="match status" value="1"/>
</dbReference>
<dbReference type="GO" id="GO:0030010">
    <property type="term" value="P:establishment of cell polarity"/>
    <property type="evidence" value="ECO:0007669"/>
    <property type="project" value="UniProtKB-ARBA"/>
</dbReference>
<evidence type="ECO:0000313" key="12">
    <source>
        <dbReference type="EMBL" id="PRP87202.1"/>
    </source>
</evidence>
<protein>
    <submittedName>
        <fullName evidence="12">ADP-ribosylation factor 1</fullName>
    </submittedName>
</protein>
<dbReference type="STRING" id="1890364.A0A2P6NTA5"/>
<dbReference type="EMBL" id="MDYQ01000022">
    <property type="protein sequence ID" value="PRP87202.1"/>
    <property type="molecule type" value="Genomic_DNA"/>
</dbReference>